<dbReference type="InterPro" id="IPR036047">
    <property type="entry name" value="F-box-like_dom_sf"/>
</dbReference>
<dbReference type="EMBL" id="KN837170">
    <property type="protein sequence ID" value="KIJ37265.1"/>
    <property type="molecule type" value="Genomic_DNA"/>
</dbReference>
<dbReference type="HOGENOM" id="CLU_1090605_0_0_1"/>
<evidence type="ECO:0008006" key="3">
    <source>
        <dbReference type="Google" id="ProtNLM"/>
    </source>
</evidence>
<evidence type="ECO:0000313" key="2">
    <source>
        <dbReference type="Proteomes" id="UP000054279"/>
    </source>
</evidence>
<evidence type="ECO:0000313" key="1">
    <source>
        <dbReference type="EMBL" id="KIJ37265.1"/>
    </source>
</evidence>
<reference evidence="1 2" key="1">
    <citation type="submission" date="2014-06" db="EMBL/GenBank/DDBJ databases">
        <title>Evolutionary Origins and Diversification of the Mycorrhizal Mutualists.</title>
        <authorList>
            <consortium name="DOE Joint Genome Institute"/>
            <consortium name="Mycorrhizal Genomics Consortium"/>
            <person name="Kohler A."/>
            <person name="Kuo A."/>
            <person name="Nagy L.G."/>
            <person name="Floudas D."/>
            <person name="Copeland A."/>
            <person name="Barry K.W."/>
            <person name="Cichocki N."/>
            <person name="Veneault-Fourrey C."/>
            <person name="LaButti K."/>
            <person name="Lindquist E.A."/>
            <person name="Lipzen A."/>
            <person name="Lundell T."/>
            <person name="Morin E."/>
            <person name="Murat C."/>
            <person name="Riley R."/>
            <person name="Ohm R."/>
            <person name="Sun H."/>
            <person name="Tunlid A."/>
            <person name="Henrissat B."/>
            <person name="Grigoriev I.V."/>
            <person name="Hibbett D.S."/>
            <person name="Martin F."/>
        </authorList>
    </citation>
    <scope>NUCLEOTIDE SEQUENCE [LARGE SCALE GENOMIC DNA]</scope>
    <source>
        <strain evidence="1 2">SS14</strain>
    </source>
</reference>
<gene>
    <name evidence="1" type="ORF">M422DRAFT_260206</name>
</gene>
<dbReference type="AlphaFoldDB" id="A0A0C9VIB2"/>
<sequence length="255" mass="29067">MSTLGFFSNFPAEMLEHILNEIASVSDLLSLALTSRAFCEFVIPWHLEYRWICCYWERLEIWSTLSTKPRLVAQIQNLEIWYASKPVVASKSLATFPESEEVAALPKTLSKVNRDKILIPPDGGSGSYTDFLLKLFKPLPWFQELQADTTIGRDDASDFLHLNSLSNYKPMLFLRTVYLSFTLQYYSSIPSKVVDLLIHSCLLLKDLGLSLTFRKTAIPFHQFLLQGNWPKLTRLTLEGDGDGFYSNSLPDLQKG</sequence>
<accession>A0A0C9VIB2</accession>
<dbReference type="SUPFAM" id="SSF81383">
    <property type="entry name" value="F-box domain"/>
    <property type="match status" value="1"/>
</dbReference>
<keyword evidence="2" id="KW-1185">Reference proteome</keyword>
<name>A0A0C9VIB2_SPHS4</name>
<dbReference type="Proteomes" id="UP000054279">
    <property type="component" value="Unassembled WGS sequence"/>
</dbReference>
<organism evidence="1 2">
    <name type="scientific">Sphaerobolus stellatus (strain SS14)</name>
    <dbReference type="NCBI Taxonomy" id="990650"/>
    <lineage>
        <taxon>Eukaryota</taxon>
        <taxon>Fungi</taxon>
        <taxon>Dikarya</taxon>
        <taxon>Basidiomycota</taxon>
        <taxon>Agaricomycotina</taxon>
        <taxon>Agaricomycetes</taxon>
        <taxon>Phallomycetidae</taxon>
        <taxon>Geastrales</taxon>
        <taxon>Sphaerobolaceae</taxon>
        <taxon>Sphaerobolus</taxon>
    </lineage>
</organism>
<proteinExistence type="predicted"/>
<protein>
    <recommendedName>
        <fullName evidence="3">F-box domain-containing protein</fullName>
    </recommendedName>
</protein>